<sequence length="385" mass="45245">MSYLTVESLSKSFYLQCVKQVSRFSYKKQDKVVFMLSFPSTSSYILEKLYKHYEDRLVVCYTPNSREVAKKYKEKGCRIINLNSFDAVLRRVVPELKKAKVIICDNYFAVLGGINFSNDVKIIQIWHANGAIKKFGFEAEYVRRMTQIDKKRYQQVYNQFTHYVVSSQHMANIFASSYHSSINTLPFGYPLTDIYFDNNHKKEVLKRLKEDNPKGKKIVLYVPTYREEKMNNPLDFTYMEKKLGDEWILIVHPHPHDKELYLKLSSLSSHNEPLSKWSLSDLLFVTDCLVTDYSSVPFEYSLANPMGRVVYYCFDYKEYDHLVGIQDDAFDENNLVIEDSTEALLKKILAFDEFDCKAFNRKWNSFVNGTAAKQLIDWIDKQYEN</sequence>
<organism evidence="7 8">
    <name type="scientific">Enterococcus casseliflavus ATCC 12755</name>
    <dbReference type="NCBI Taxonomy" id="888066"/>
    <lineage>
        <taxon>Bacteria</taxon>
        <taxon>Bacillati</taxon>
        <taxon>Bacillota</taxon>
        <taxon>Bacilli</taxon>
        <taxon>Lactobacillales</taxon>
        <taxon>Enterococcaceae</taxon>
        <taxon>Enterococcus</taxon>
    </lineage>
</organism>
<evidence type="ECO:0000313" key="8">
    <source>
        <dbReference type="Proteomes" id="UP000004835"/>
    </source>
</evidence>
<gene>
    <name evidence="7" type="ORF">HMPREF9087_2908</name>
</gene>
<comment type="similarity">
    <text evidence="2">Belongs to the CDP-glycerol glycerophosphotransferase family.</text>
</comment>
<proteinExistence type="inferred from homology"/>
<dbReference type="SUPFAM" id="SSF53756">
    <property type="entry name" value="UDP-Glycosyltransferase/glycogen phosphorylase"/>
    <property type="match status" value="1"/>
</dbReference>
<dbReference type="RefSeq" id="WP_005236930.1">
    <property type="nucleotide sequence ID" value="NZ_GL872323.1"/>
</dbReference>
<dbReference type="GO" id="GO:0005886">
    <property type="term" value="C:plasma membrane"/>
    <property type="evidence" value="ECO:0007669"/>
    <property type="project" value="UniProtKB-SubCell"/>
</dbReference>
<dbReference type="Proteomes" id="UP000004835">
    <property type="component" value="Unassembled WGS sequence"/>
</dbReference>
<dbReference type="InterPro" id="IPR043148">
    <property type="entry name" value="TagF_C"/>
</dbReference>
<evidence type="ECO:0000313" key="7">
    <source>
        <dbReference type="EMBL" id="EGC68318.1"/>
    </source>
</evidence>
<dbReference type="PANTHER" id="PTHR37316">
    <property type="entry name" value="TEICHOIC ACID GLYCEROL-PHOSPHATE PRIMASE"/>
    <property type="match status" value="1"/>
</dbReference>
<evidence type="ECO:0000256" key="2">
    <source>
        <dbReference type="ARBA" id="ARBA00010488"/>
    </source>
</evidence>
<dbReference type="PANTHER" id="PTHR37316:SF1">
    <property type="entry name" value="TEICHOIC ACID GLYCEROL-PHOSPHATE PRIMASE"/>
    <property type="match status" value="1"/>
</dbReference>
<evidence type="ECO:0000256" key="4">
    <source>
        <dbReference type="ARBA" id="ARBA00022679"/>
    </source>
</evidence>
<dbReference type="Pfam" id="PF04464">
    <property type="entry name" value="Glyphos_transf"/>
    <property type="match status" value="1"/>
</dbReference>
<comment type="subcellular location">
    <subcellularLocation>
        <location evidence="1">Cell membrane</location>
        <topology evidence="1">Peripheral membrane protein</topology>
    </subcellularLocation>
</comment>
<evidence type="ECO:0000256" key="5">
    <source>
        <dbReference type="ARBA" id="ARBA00022944"/>
    </source>
</evidence>
<protein>
    <submittedName>
        <fullName evidence="7">CDP-glycerol:poly(Glycerophosphate) glycerophosphotransferase</fullName>
    </submittedName>
</protein>
<keyword evidence="5" id="KW-0777">Teichoic acid biosynthesis</keyword>
<dbReference type="GO" id="GO:0047355">
    <property type="term" value="F:CDP-glycerol glycerophosphotransferase activity"/>
    <property type="evidence" value="ECO:0007669"/>
    <property type="project" value="InterPro"/>
</dbReference>
<accession>F0ENB6</accession>
<keyword evidence="4 7" id="KW-0808">Transferase</keyword>
<dbReference type="HOGENOM" id="CLU_029598_0_1_9"/>
<keyword evidence="6" id="KW-0472">Membrane</keyword>
<dbReference type="AlphaFoldDB" id="F0ENB6"/>
<name>F0ENB6_ENTCA</name>
<keyword evidence="3" id="KW-1003">Cell membrane</keyword>
<comment type="caution">
    <text evidence="7">The sequence shown here is derived from an EMBL/GenBank/DDBJ whole genome shotgun (WGS) entry which is preliminary data.</text>
</comment>
<dbReference type="GO" id="GO:0019350">
    <property type="term" value="P:teichoic acid biosynthetic process"/>
    <property type="evidence" value="ECO:0007669"/>
    <property type="project" value="UniProtKB-KW"/>
</dbReference>
<dbReference type="InterPro" id="IPR051612">
    <property type="entry name" value="Teichoic_Acid_Biosynth"/>
</dbReference>
<reference evidence="7 8" key="1">
    <citation type="submission" date="2011-01" db="EMBL/GenBank/DDBJ databases">
        <authorList>
            <person name="Muzny D."/>
            <person name="Qin X."/>
            <person name="Deng J."/>
            <person name="Jiang H."/>
            <person name="Liu Y."/>
            <person name="Qu J."/>
            <person name="Song X.-Z."/>
            <person name="Zhang L."/>
            <person name="Thornton R."/>
            <person name="Coyle M."/>
            <person name="Francisco L."/>
            <person name="Jackson L."/>
            <person name="Javaid M."/>
            <person name="Korchina V."/>
            <person name="Kovar C."/>
            <person name="Mata R."/>
            <person name="Mathew T."/>
            <person name="Ngo R."/>
            <person name="Nguyen L."/>
            <person name="Nguyen N."/>
            <person name="Okwuonu G."/>
            <person name="Ongeri F."/>
            <person name="Pham C."/>
            <person name="Simmons D."/>
            <person name="Wilczek-Boney K."/>
            <person name="Hale W."/>
            <person name="Jakkamsetti A."/>
            <person name="Pham P."/>
            <person name="Ruth R."/>
            <person name="San Lucas F."/>
            <person name="Warren J."/>
            <person name="Zhang J."/>
            <person name="Zhao Z."/>
            <person name="Zhou C."/>
            <person name="Zhu D."/>
            <person name="Lee S."/>
            <person name="Bess C."/>
            <person name="Blankenburg K."/>
            <person name="Forbes L."/>
            <person name="Fu Q."/>
            <person name="Gubbala S."/>
            <person name="Hirani K."/>
            <person name="Jayaseelan J.C."/>
            <person name="Lara F."/>
            <person name="Munidasa M."/>
            <person name="Palculict T."/>
            <person name="Patil S."/>
            <person name="Pu L.-L."/>
            <person name="Saada N."/>
            <person name="Tang L."/>
            <person name="Weissenberger G."/>
            <person name="Zhu Y."/>
            <person name="Hemphill L."/>
            <person name="Shang Y."/>
            <person name="Youmans B."/>
            <person name="Ayvaz T."/>
            <person name="Ross M."/>
            <person name="Santibanez J."/>
            <person name="Aqrawi P."/>
            <person name="Gross S."/>
            <person name="Joshi V."/>
            <person name="Fowler G."/>
            <person name="Nazareth L."/>
            <person name="Reid J."/>
            <person name="Worley K."/>
            <person name="Petrosino J."/>
            <person name="Highlander S."/>
            <person name="Gibbs R."/>
        </authorList>
    </citation>
    <scope>NUCLEOTIDE SEQUENCE [LARGE SCALE GENOMIC DNA]</scope>
    <source>
        <strain evidence="7 8">ATCC 12755</strain>
    </source>
</reference>
<evidence type="ECO:0000256" key="6">
    <source>
        <dbReference type="ARBA" id="ARBA00023136"/>
    </source>
</evidence>
<evidence type="ECO:0000256" key="1">
    <source>
        <dbReference type="ARBA" id="ARBA00004202"/>
    </source>
</evidence>
<dbReference type="InterPro" id="IPR043149">
    <property type="entry name" value="TagF_N"/>
</dbReference>
<evidence type="ECO:0000256" key="3">
    <source>
        <dbReference type="ARBA" id="ARBA00022475"/>
    </source>
</evidence>
<dbReference type="Gene3D" id="3.40.50.12580">
    <property type="match status" value="1"/>
</dbReference>
<dbReference type="Gene3D" id="3.40.50.11820">
    <property type="match status" value="1"/>
</dbReference>
<dbReference type="InterPro" id="IPR007554">
    <property type="entry name" value="Glycerophosphate_synth"/>
</dbReference>
<dbReference type="EMBL" id="AEWT01000030">
    <property type="protein sequence ID" value="EGC68318.1"/>
    <property type="molecule type" value="Genomic_DNA"/>
</dbReference>